<evidence type="ECO:0000313" key="3">
    <source>
        <dbReference type="Proteomes" id="UP000218934"/>
    </source>
</evidence>
<protein>
    <submittedName>
        <fullName evidence="2">Uncharacterized protein</fullName>
    </submittedName>
</protein>
<proteinExistence type="predicted"/>
<sequence length="59" mass="5861">MEQQKGGASRAGGAIVAFTIIAGAVIGNHFGQPSIGVLSGIGLGVALALALFLVDRRRG</sequence>
<evidence type="ECO:0000256" key="1">
    <source>
        <dbReference type="SAM" id="Phobius"/>
    </source>
</evidence>
<organism evidence="2 3">
    <name type="scientific">Rhizorhabdus dicambivorans</name>
    <dbReference type="NCBI Taxonomy" id="1850238"/>
    <lineage>
        <taxon>Bacteria</taxon>
        <taxon>Pseudomonadati</taxon>
        <taxon>Pseudomonadota</taxon>
        <taxon>Alphaproteobacteria</taxon>
        <taxon>Sphingomonadales</taxon>
        <taxon>Sphingomonadaceae</taxon>
        <taxon>Rhizorhabdus</taxon>
    </lineage>
</organism>
<dbReference type="OrthoDB" id="7581387at2"/>
<reference evidence="2 3" key="1">
    <citation type="submission" date="2017-09" db="EMBL/GenBank/DDBJ databases">
        <title>The Catabolism of 3,6-Dichlorosalicylic acid is Initiated by the Cytochrome P450 Monooxygenase DsmABC in Rhizorhabdus dicambivorans Ndbn-20.</title>
        <authorList>
            <person name="Na L."/>
        </authorList>
    </citation>
    <scope>NUCLEOTIDE SEQUENCE [LARGE SCALE GENOMIC DNA]</scope>
    <source>
        <strain evidence="2 3">Ndbn-20m</strain>
    </source>
</reference>
<dbReference type="Proteomes" id="UP000218934">
    <property type="component" value="Unassembled WGS sequence"/>
</dbReference>
<name>A0A2A4FZ64_9SPHN</name>
<dbReference type="KEGG" id="rdi:CMV14_10775"/>
<keyword evidence="3" id="KW-1185">Reference proteome</keyword>
<comment type="caution">
    <text evidence="2">The sequence shown here is derived from an EMBL/GenBank/DDBJ whole genome shotgun (WGS) entry which is preliminary data.</text>
</comment>
<dbReference type="AlphaFoldDB" id="A0A2A4FZ64"/>
<gene>
    <name evidence="2" type="ORF">COO09_00160</name>
</gene>
<dbReference type="EMBL" id="NWUF01000001">
    <property type="protein sequence ID" value="PCE44097.1"/>
    <property type="molecule type" value="Genomic_DNA"/>
</dbReference>
<feature type="transmembrane region" description="Helical" evidence="1">
    <location>
        <begin position="36"/>
        <end position="54"/>
    </location>
</feature>
<dbReference type="RefSeq" id="WP_066958908.1">
    <property type="nucleotide sequence ID" value="NZ_CP023449.1"/>
</dbReference>
<feature type="transmembrane region" description="Helical" evidence="1">
    <location>
        <begin position="12"/>
        <end position="30"/>
    </location>
</feature>
<keyword evidence="1" id="KW-0472">Membrane</keyword>
<accession>A0A2A4FZ64</accession>
<keyword evidence="1" id="KW-0812">Transmembrane</keyword>
<evidence type="ECO:0000313" key="2">
    <source>
        <dbReference type="EMBL" id="PCE44097.1"/>
    </source>
</evidence>
<keyword evidence="1" id="KW-1133">Transmembrane helix</keyword>